<keyword evidence="2 4" id="KW-0238">DNA-binding</keyword>
<dbReference type="PANTHER" id="PTHR30055:SF151">
    <property type="entry name" value="TRANSCRIPTIONAL REGULATORY PROTEIN"/>
    <property type="match status" value="1"/>
</dbReference>
<dbReference type="Proteomes" id="UP000000377">
    <property type="component" value="Chromosome"/>
</dbReference>
<feature type="domain" description="HTH tetR-type" evidence="6">
    <location>
        <begin position="45"/>
        <end position="105"/>
    </location>
</feature>
<organism evidence="7 8">
    <name type="scientific">Streptomyces bingchenggensis (strain BCW-1)</name>
    <dbReference type="NCBI Taxonomy" id="749414"/>
    <lineage>
        <taxon>Bacteria</taxon>
        <taxon>Bacillati</taxon>
        <taxon>Actinomycetota</taxon>
        <taxon>Actinomycetes</taxon>
        <taxon>Kitasatosporales</taxon>
        <taxon>Streptomycetaceae</taxon>
        <taxon>Streptomyces</taxon>
    </lineage>
</organism>
<dbReference type="RefSeq" id="WP_014178827.1">
    <property type="nucleotide sequence ID" value="NC_016582.1"/>
</dbReference>
<dbReference type="EMBL" id="CP002047">
    <property type="protein sequence ID" value="ADI09375.1"/>
    <property type="molecule type" value="Genomic_DNA"/>
</dbReference>
<evidence type="ECO:0000256" key="3">
    <source>
        <dbReference type="ARBA" id="ARBA00023163"/>
    </source>
</evidence>
<feature type="DNA-binding region" description="H-T-H motif" evidence="4">
    <location>
        <begin position="68"/>
        <end position="87"/>
    </location>
</feature>
<gene>
    <name evidence="7" type="ordered locus">SBI_06255</name>
</gene>
<dbReference type="InterPro" id="IPR001647">
    <property type="entry name" value="HTH_TetR"/>
</dbReference>
<dbReference type="eggNOG" id="COG1309">
    <property type="taxonomic scope" value="Bacteria"/>
</dbReference>
<dbReference type="GO" id="GO:0045892">
    <property type="term" value="P:negative regulation of DNA-templated transcription"/>
    <property type="evidence" value="ECO:0007669"/>
    <property type="project" value="InterPro"/>
</dbReference>
<dbReference type="PROSITE" id="PS50977">
    <property type="entry name" value="HTH_TETR_2"/>
    <property type="match status" value="1"/>
</dbReference>
<dbReference type="PANTHER" id="PTHR30055">
    <property type="entry name" value="HTH-TYPE TRANSCRIPTIONAL REGULATOR RUTR"/>
    <property type="match status" value="1"/>
</dbReference>
<feature type="region of interest" description="Disordered" evidence="5">
    <location>
        <begin position="1"/>
        <end position="46"/>
    </location>
</feature>
<evidence type="ECO:0000256" key="4">
    <source>
        <dbReference type="PROSITE-ProRule" id="PRU00335"/>
    </source>
</evidence>
<evidence type="ECO:0000313" key="8">
    <source>
        <dbReference type="Proteomes" id="UP000000377"/>
    </source>
</evidence>
<dbReference type="STRING" id="749414.SBI_06255"/>
<sequence length="254" mass="27962">MDNESVTSETGDTAGDATGDTAGDTASGTGEARAEGRRGGGRPRRLELETIVGTARRILEEEGTAALSMRRLAKEVGSTPMALYRHVRDKDELLILVLTGVSKTLPRPELPEEPRERVYVTARHMYEALRELPWAVEVLSLGELTDRHALWIVEEIVDSAMACGLTERQAVHAYRTLWHYVLGTLTFQAALAHRSQDPERRPHFPDMLSELDASELPRLAALGGRWQAITDAYDVADQLRALVDGLLGRPSASN</sequence>
<keyword evidence="8" id="KW-1185">Reference proteome</keyword>
<dbReference type="Gene3D" id="1.10.357.10">
    <property type="entry name" value="Tetracycline Repressor, domain 2"/>
    <property type="match status" value="1"/>
</dbReference>
<dbReference type="InterPro" id="IPR050109">
    <property type="entry name" value="HTH-type_TetR-like_transc_reg"/>
</dbReference>
<keyword evidence="1" id="KW-0805">Transcription regulation</keyword>
<dbReference type="Pfam" id="PF00440">
    <property type="entry name" value="TetR_N"/>
    <property type="match status" value="1"/>
</dbReference>
<feature type="compositionally biased region" description="Low complexity" evidence="5">
    <location>
        <begin position="7"/>
        <end position="31"/>
    </location>
</feature>
<dbReference type="InterPro" id="IPR009057">
    <property type="entry name" value="Homeodomain-like_sf"/>
</dbReference>
<dbReference type="InterPro" id="IPR036271">
    <property type="entry name" value="Tet_transcr_reg_TetR-rel_C_sf"/>
</dbReference>
<dbReference type="GO" id="GO:0000976">
    <property type="term" value="F:transcription cis-regulatory region binding"/>
    <property type="evidence" value="ECO:0007669"/>
    <property type="project" value="TreeGrafter"/>
</dbReference>
<dbReference type="SUPFAM" id="SSF46689">
    <property type="entry name" value="Homeodomain-like"/>
    <property type="match status" value="1"/>
</dbReference>
<dbReference type="PRINTS" id="PR00455">
    <property type="entry name" value="HTHTETR"/>
</dbReference>
<evidence type="ECO:0000313" key="7">
    <source>
        <dbReference type="EMBL" id="ADI09375.1"/>
    </source>
</evidence>
<name>D7BS57_STRBB</name>
<feature type="compositionally biased region" description="Basic and acidic residues" evidence="5">
    <location>
        <begin position="32"/>
        <end position="46"/>
    </location>
</feature>
<dbReference type="AlphaFoldDB" id="D7BS57"/>
<reference evidence="7 8" key="1">
    <citation type="journal article" date="2010" name="J. Bacteriol.">
        <title>Genome sequence of the milbemycin-producing bacterium Streptomyces bingchenggensis.</title>
        <authorList>
            <person name="Wang X.J."/>
            <person name="Yan Y.J."/>
            <person name="Zhang B."/>
            <person name="An J."/>
            <person name="Wang J.J."/>
            <person name="Tian J."/>
            <person name="Jiang L."/>
            <person name="Chen Y.H."/>
            <person name="Huang S.X."/>
            <person name="Yin M."/>
            <person name="Zhang J."/>
            <person name="Gao A.L."/>
            <person name="Liu C.X."/>
            <person name="Zhu Z.X."/>
            <person name="Xiang W.S."/>
        </authorList>
    </citation>
    <scope>NUCLEOTIDE SEQUENCE [LARGE SCALE GENOMIC DNA]</scope>
    <source>
        <strain evidence="7 8">BCW-1</strain>
    </source>
</reference>
<dbReference type="KEGG" id="sbh:SBI_06255"/>
<evidence type="ECO:0000256" key="1">
    <source>
        <dbReference type="ARBA" id="ARBA00023015"/>
    </source>
</evidence>
<protein>
    <submittedName>
        <fullName evidence="7">TetR family transcriptional regulator</fullName>
    </submittedName>
</protein>
<evidence type="ECO:0000256" key="5">
    <source>
        <dbReference type="SAM" id="MobiDB-lite"/>
    </source>
</evidence>
<proteinExistence type="predicted"/>
<evidence type="ECO:0000256" key="2">
    <source>
        <dbReference type="ARBA" id="ARBA00023125"/>
    </source>
</evidence>
<dbReference type="GO" id="GO:0003700">
    <property type="term" value="F:DNA-binding transcription factor activity"/>
    <property type="evidence" value="ECO:0007669"/>
    <property type="project" value="TreeGrafter"/>
</dbReference>
<dbReference type="PATRIC" id="fig|749414.3.peg.6446"/>
<dbReference type="SUPFAM" id="SSF48498">
    <property type="entry name" value="Tetracyclin repressor-like, C-terminal domain"/>
    <property type="match status" value="1"/>
</dbReference>
<dbReference type="Pfam" id="PF02909">
    <property type="entry name" value="TetR_C_1"/>
    <property type="match status" value="1"/>
</dbReference>
<dbReference type="HOGENOM" id="CLU_069543_5_2_11"/>
<dbReference type="InterPro" id="IPR004111">
    <property type="entry name" value="Repressor_TetR_C"/>
</dbReference>
<accession>D7BS57</accession>
<evidence type="ECO:0000259" key="6">
    <source>
        <dbReference type="PROSITE" id="PS50977"/>
    </source>
</evidence>
<keyword evidence="3" id="KW-0804">Transcription</keyword>